<evidence type="ECO:0000256" key="1">
    <source>
        <dbReference type="SAM" id="MobiDB-lite"/>
    </source>
</evidence>
<reference evidence="2 3" key="1">
    <citation type="journal article" date="2016" name="Mol. Biol. Evol.">
        <title>Comparative Genomics of Early-Diverging Mushroom-Forming Fungi Provides Insights into the Origins of Lignocellulose Decay Capabilities.</title>
        <authorList>
            <person name="Nagy L.G."/>
            <person name="Riley R."/>
            <person name="Tritt A."/>
            <person name="Adam C."/>
            <person name="Daum C."/>
            <person name="Floudas D."/>
            <person name="Sun H."/>
            <person name="Yadav J.S."/>
            <person name="Pangilinan J."/>
            <person name="Larsson K.H."/>
            <person name="Matsuura K."/>
            <person name="Barry K."/>
            <person name="Labutti K."/>
            <person name="Kuo R."/>
            <person name="Ohm R.A."/>
            <person name="Bhattacharya S.S."/>
            <person name="Shirouzu T."/>
            <person name="Yoshinaga Y."/>
            <person name="Martin F.M."/>
            <person name="Grigoriev I.V."/>
            <person name="Hibbett D.S."/>
        </authorList>
    </citation>
    <scope>NUCLEOTIDE SEQUENCE [LARGE SCALE GENOMIC DNA]</scope>
    <source>
        <strain evidence="2 3">TUFC12733</strain>
    </source>
</reference>
<evidence type="ECO:0000313" key="3">
    <source>
        <dbReference type="Proteomes" id="UP000076738"/>
    </source>
</evidence>
<organism evidence="2 3">
    <name type="scientific">Calocera viscosa (strain TUFC12733)</name>
    <dbReference type="NCBI Taxonomy" id="1330018"/>
    <lineage>
        <taxon>Eukaryota</taxon>
        <taxon>Fungi</taxon>
        <taxon>Dikarya</taxon>
        <taxon>Basidiomycota</taxon>
        <taxon>Agaricomycotina</taxon>
        <taxon>Dacrymycetes</taxon>
        <taxon>Dacrymycetales</taxon>
        <taxon>Dacrymycetaceae</taxon>
        <taxon>Calocera</taxon>
    </lineage>
</organism>
<protein>
    <recommendedName>
        <fullName evidence="4">F-box domain-containing protein</fullName>
    </recommendedName>
</protein>
<name>A0A167JA85_CALVF</name>
<proteinExistence type="predicted"/>
<dbReference type="OrthoDB" id="10557384at2759"/>
<accession>A0A167JA85</accession>
<keyword evidence="3" id="KW-1185">Reference proteome</keyword>
<evidence type="ECO:0000313" key="2">
    <source>
        <dbReference type="EMBL" id="KZO93389.1"/>
    </source>
</evidence>
<evidence type="ECO:0008006" key="4">
    <source>
        <dbReference type="Google" id="ProtNLM"/>
    </source>
</evidence>
<dbReference type="SUPFAM" id="SSF52047">
    <property type="entry name" value="RNI-like"/>
    <property type="match status" value="1"/>
</dbReference>
<feature type="region of interest" description="Disordered" evidence="1">
    <location>
        <begin position="1"/>
        <end position="53"/>
    </location>
</feature>
<dbReference type="AlphaFoldDB" id="A0A167JA85"/>
<gene>
    <name evidence="2" type="ORF">CALVIDRAFT_257318</name>
</gene>
<dbReference type="EMBL" id="KV417302">
    <property type="protein sequence ID" value="KZO93389.1"/>
    <property type="molecule type" value="Genomic_DNA"/>
</dbReference>
<sequence>MQLSRLPTMDDPSAPSARAKSLPPDMPSSPRTIRAPGHARRRSSDSRVAFPSPSEFFKRSVDDVVVQPDNWDDDPGEQLEAAPFSPSSVDAEAGSVIAEAGSVVAEAGSVVAEGGSFVAEAADEHPEEEVVVGPNGRPLQQFTNGINHLTADLAGPDPDDPLDEQFTYLLPEGVITVEQQRKKNANFLAERNERLSPVYTLPDELLTYCLELTGAWLDQLTMFTLLNIGRPQSLVNRPPWHALAFTRTARTVCKRWNRIVLRTPRLWRWAIWPPVQGGISRVYGFPIADVMRRTGGVPLDVYITDLGRFERTAEYGTLFNMAVVARIRRLEIDDAPVPGLRPGHSLPWTMPWDRLENLSLRKYAVPFCAFLQLLRSAPRLHSLLLQHIVFHHCAEYRTAEVAHECFSCPTTRLPLLEQLHLIKCSEEATGTLCARLIMPRLYHLTIVRPERQSHAPNVQGTVLWPLPLSGVPPHVFARVRHMAYYGDNLTHEELIHTLDYLPSLEVLSIGARYIQFDEQELWQALWEPDAAGDYLIPHLHTLLLQNCMLFRQTADTLVTHKRTQGRELVMLGLCGSQITNFDNYQSEQWEEWCETRLRGWVGLEAYGVAV</sequence>
<dbReference type="Proteomes" id="UP000076738">
    <property type="component" value="Unassembled WGS sequence"/>
</dbReference>